<dbReference type="EMBL" id="AVOT02006271">
    <property type="protein sequence ID" value="MBW0481161.1"/>
    <property type="molecule type" value="Genomic_DNA"/>
</dbReference>
<sequence length="112" mass="13100">MWNKPEERTGLFRFRRSGFGKHGEWKDAEVNSSHTPVHLPIKQRPQTRVLDSHGSSTSSPPTSERPFPVEHETKDVQSGFKLRRTRGKLPEDLSQRNFFQRPYGDYQTFESQ</sequence>
<evidence type="ECO:0000313" key="3">
    <source>
        <dbReference type="Proteomes" id="UP000765509"/>
    </source>
</evidence>
<gene>
    <name evidence="2" type="ORF">O181_020876</name>
</gene>
<dbReference type="AlphaFoldDB" id="A0A9Q3CEC3"/>
<evidence type="ECO:0000256" key="1">
    <source>
        <dbReference type="SAM" id="MobiDB-lite"/>
    </source>
</evidence>
<accession>A0A9Q3CEC3</accession>
<proteinExistence type="predicted"/>
<reference evidence="2" key="1">
    <citation type="submission" date="2021-03" db="EMBL/GenBank/DDBJ databases">
        <title>Draft genome sequence of rust myrtle Austropuccinia psidii MF-1, a brazilian biotype.</title>
        <authorList>
            <person name="Quecine M.C."/>
            <person name="Pachon D.M.R."/>
            <person name="Bonatelli M.L."/>
            <person name="Correr F.H."/>
            <person name="Franceschini L.M."/>
            <person name="Leite T.F."/>
            <person name="Margarido G.R.A."/>
            <person name="Almeida C.A."/>
            <person name="Ferrarezi J.A."/>
            <person name="Labate C.A."/>
        </authorList>
    </citation>
    <scope>NUCLEOTIDE SEQUENCE</scope>
    <source>
        <strain evidence="2">MF-1</strain>
    </source>
</reference>
<protein>
    <submittedName>
        <fullName evidence="2">Uncharacterized protein</fullName>
    </submittedName>
</protein>
<comment type="caution">
    <text evidence="2">The sequence shown here is derived from an EMBL/GenBank/DDBJ whole genome shotgun (WGS) entry which is preliminary data.</text>
</comment>
<keyword evidence="3" id="KW-1185">Reference proteome</keyword>
<dbReference type="Proteomes" id="UP000765509">
    <property type="component" value="Unassembled WGS sequence"/>
</dbReference>
<evidence type="ECO:0000313" key="2">
    <source>
        <dbReference type="EMBL" id="MBW0481161.1"/>
    </source>
</evidence>
<feature type="region of interest" description="Disordered" evidence="1">
    <location>
        <begin position="23"/>
        <end position="112"/>
    </location>
</feature>
<organism evidence="2 3">
    <name type="scientific">Austropuccinia psidii MF-1</name>
    <dbReference type="NCBI Taxonomy" id="1389203"/>
    <lineage>
        <taxon>Eukaryota</taxon>
        <taxon>Fungi</taxon>
        <taxon>Dikarya</taxon>
        <taxon>Basidiomycota</taxon>
        <taxon>Pucciniomycotina</taxon>
        <taxon>Pucciniomycetes</taxon>
        <taxon>Pucciniales</taxon>
        <taxon>Sphaerophragmiaceae</taxon>
        <taxon>Austropuccinia</taxon>
    </lineage>
</organism>
<name>A0A9Q3CEC3_9BASI</name>